<dbReference type="AlphaFoldDB" id="A0AAD9IJP7"/>
<sequence>MAELASTSRSRHLAGLRALESAKGASPRIRDPYAADLATHSLQPTTGAHLEAGDLSAADAQIEAISWVDQQLAYIVDTVDTLRNEEVNQVVLLGDGLDTRPFRLRLPSGLVFYIVASAEAHSIAVAALAKREAATPRGSLVRRVKVHADVDLERALPTAGYRADRPSVWVLEGGVLESGEQLAALALQAAELMSRGSRMLGTLPPWSSDRGVEDLLASIGLLTDSLPGTAGVFAATQLHLSALQQDTYERHSLAAEETDEDFFGNFS</sequence>
<comment type="caution">
    <text evidence="3">The sequence shown here is derived from an EMBL/GenBank/DDBJ whole genome shotgun (WGS) entry which is preliminary data.</text>
</comment>
<evidence type="ECO:0008006" key="5">
    <source>
        <dbReference type="Google" id="ProtNLM"/>
    </source>
</evidence>
<dbReference type="Gene3D" id="3.40.50.150">
    <property type="entry name" value="Vaccinia Virus protein VP39"/>
    <property type="match status" value="1"/>
</dbReference>
<keyword evidence="1" id="KW-0489">Methyltransferase</keyword>
<name>A0AAD9IJP7_PROWI</name>
<dbReference type="Pfam" id="PF04072">
    <property type="entry name" value="LCM"/>
    <property type="match status" value="1"/>
</dbReference>
<keyword evidence="4" id="KW-1185">Reference proteome</keyword>
<evidence type="ECO:0000256" key="1">
    <source>
        <dbReference type="ARBA" id="ARBA00022603"/>
    </source>
</evidence>
<gene>
    <name evidence="3" type="ORF">QBZ16_004267</name>
</gene>
<evidence type="ECO:0000313" key="4">
    <source>
        <dbReference type="Proteomes" id="UP001255856"/>
    </source>
</evidence>
<accession>A0AAD9IJP7</accession>
<organism evidence="3 4">
    <name type="scientific">Prototheca wickerhamii</name>
    <dbReference type="NCBI Taxonomy" id="3111"/>
    <lineage>
        <taxon>Eukaryota</taxon>
        <taxon>Viridiplantae</taxon>
        <taxon>Chlorophyta</taxon>
        <taxon>core chlorophytes</taxon>
        <taxon>Trebouxiophyceae</taxon>
        <taxon>Chlorellales</taxon>
        <taxon>Chlorellaceae</taxon>
        <taxon>Prototheca</taxon>
    </lineage>
</organism>
<dbReference type="InterPro" id="IPR029063">
    <property type="entry name" value="SAM-dependent_MTases_sf"/>
</dbReference>
<dbReference type="GO" id="GO:0032259">
    <property type="term" value="P:methylation"/>
    <property type="evidence" value="ECO:0007669"/>
    <property type="project" value="UniProtKB-KW"/>
</dbReference>
<dbReference type="GO" id="GO:0008168">
    <property type="term" value="F:methyltransferase activity"/>
    <property type="evidence" value="ECO:0007669"/>
    <property type="project" value="UniProtKB-KW"/>
</dbReference>
<proteinExistence type="predicted"/>
<dbReference type="PANTHER" id="PTHR43619:SF2">
    <property type="entry name" value="S-ADENOSYL-L-METHIONINE-DEPENDENT METHYLTRANSFERASES SUPERFAMILY PROTEIN"/>
    <property type="match status" value="1"/>
</dbReference>
<dbReference type="Proteomes" id="UP001255856">
    <property type="component" value="Unassembled WGS sequence"/>
</dbReference>
<protein>
    <recommendedName>
        <fullName evidence="5">S-adenosyl-L-methionine-dependent methyltransferase</fullName>
    </recommendedName>
</protein>
<dbReference type="PANTHER" id="PTHR43619">
    <property type="entry name" value="S-ADENOSYL-L-METHIONINE-DEPENDENT METHYLTRANSFERASE YKTD-RELATED"/>
    <property type="match status" value="1"/>
</dbReference>
<evidence type="ECO:0000313" key="3">
    <source>
        <dbReference type="EMBL" id="KAK2077422.1"/>
    </source>
</evidence>
<keyword evidence="2" id="KW-0808">Transferase</keyword>
<evidence type="ECO:0000256" key="2">
    <source>
        <dbReference type="ARBA" id="ARBA00022679"/>
    </source>
</evidence>
<dbReference type="EMBL" id="JASFZW010000006">
    <property type="protein sequence ID" value="KAK2077422.1"/>
    <property type="molecule type" value="Genomic_DNA"/>
</dbReference>
<dbReference type="InterPro" id="IPR007213">
    <property type="entry name" value="Ppm1/Ppm2/Tcmp"/>
</dbReference>
<dbReference type="SUPFAM" id="SSF53335">
    <property type="entry name" value="S-adenosyl-L-methionine-dependent methyltransferases"/>
    <property type="match status" value="1"/>
</dbReference>
<reference evidence="3" key="1">
    <citation type="submission" date="2021-01" db="EMBL/GenBank/DDBJ databases">
        <authorList>
            <person name="Eckstrom K.M.E."/>
        </authorList>
    </citation>
    <scope>NUCLEOTIDE SEQUENCE</scope>
    <source>
        <strain evidence="3">UVCC 0001</strain>
    </source>
</reference>